<dbReference type="SUPFAM" id="SSF56112">
    <property type="entry name" value="Protein kinase-like (PK-like)"/>
    <property type="match status" value="1"/>
</dbReference>
<evidence type="ECO:0000256" key="4">
    <source>
        <dbReference type="ARBA" id="ARBA00022777"/>
    </source>
</evidence>
<dbReference type="PANTHER" id="PTHR24353:SF153">
    <property type="entry name" value="CAMP-DEPENDENT PROTEIN KINASE CATALYTIC SUBUNIT 1"/>
    <property type="match status" value="1"/>
</dbReference>
<dbReference type="AlphaFoldDB" id="A0A1B6KYK6"/>
<evidence type="ECO:0000256" key="2">
    <source>
        <dbReference type="ARBA" id="ARBA00022679"/>
    </source>
</evidence>
<protein>
    <recommendedName>
        <fullName evidence="6">Protein kinase domain-containing protein</fullName>
    </recommendedName>
</protein>
<gene>
    <name evidence="7" type="ORF">g.1817</name>
</gene>
<keyword evidence="1" id="KW-0723">Serine/threonine-protein kinase</keyword>
<dbReference type="GO" id="GO:0005634">
    <property type="term" value="C:nucleus"/>
    <property type="evidence" value="ECO:0007669"/>
    <property type="project" value="TreeGrafter"/>
</dbReference>
<accession>A0A1B6KYK6</accession>
<dbReference type="PROSITE" id="PS50011">
    <property type="entry name" value="PROTEIN_KINASE_DOM"/>
    <property type="match status" value="1"/>
</dbReference>
<reference evidence="7" key="1">
    <citation type="submission" date="2015-11" db="EMBL/GenBank/DDBJ databases">
        <title>De novo transcriptome assembly of four potential Pierce s Disease insect vectors from Arizona vineyards.</title>
        <authorList>
            <person name="Tassone E.E."/>
        </authorList>
    </citation>
    <scope>NUCLEOTIDE SEQUENCE</scope>
</reference>
<evidence type="ECO:0000313" key="7">
    <source>
        <dbReference type="EMBL" id="JAT16334.1"/>
    </source>
</evidence>
<dbReference type="GO" id="GO:0005952">
    <property type="term" value="C:cAMP-dependent protein kinase complex"/>
    <property type="evidence" value="ECO:0007669"/>
    <property type="project" value="TreeGrafter"/>
</dbReference>
<keyword evidence="5" id="KW-0067">ATP-binding</keyword>
<dbReference type="Gene3D" id="3.30.200.20">
    <property type="entry name" value="Phosphorylase Kinase, domain 1"/>
    <property type="match status" value="1"/>
</dbReference>
<dbReference type="GO" id="GO:0004691">
    <property type="term" value="F:cAMP-dependent protein kinase activity"/>
    <property type="evidence" value="ECO:0007669"/>
    <property type="project" value="TreeGrafter"/>
</dbReference>
<evidence type="ECO:0000256" key="1">
    <source>
        <dbReference type="ARBA" id="ARBA00022527"/>
    </source>
</evidence>
<dbReference type="InterPro" id="IPR011009">
    <property type="entry name" value="Kinase-like_dom_sf"/>
</dbReference>
<evidence type="ECO:0000259" key="6">
    <source>
        <dbReference type="PROSITE" id="PS50011"/>
    </source>
</evidence>
<proteinExistence type="predicted"/>
<sequence length="140" mass="16309">MSSAEKRQRLSNFGPLEIKNLQDFFTEAQEKFAIEFKRAYVPVVPIDNFRLLYTLGKGVFSVVDLVKRKTDGKHFAVKVCIKQYLAKTKVVNSVLNEKKVLQSIDFPFTVRLDYFSKDHYNIYFVMPFVAGGEMFTHLRK</sequence>
<dbReference type="GO" id="GO:0005829">
    <property type="term" value="C:cytosol"/>
    <property type="evidence" value="ECO:0007669"/>
    <property type="project" value="TreeGrafter"/>
</dbReference>
<organism evidence="7">
    <name type="scientific">Graphocephala atropunctata</name>
    <dbReference type="NCBI Taxonomy" id="36148"/>
    <lineage>
        <taxon>Eukaryota</taxon>
        <taxon>Metazoa</taxon>
        <taxon>Ecdysozoa</taxon>
        <taxon>Arthropoda</taxon>
        <taxon>Hexapoda</taxon>
        <taxon>Insecta</taxon>
        <taxon>Pterygota</taxon>
        <taxon>Neoptera</taxon>
        <taxon>Paraneoptera</taxon>
        <taxon>Hemiptera</taxon>
        <taxon>Auchenorrhyncha</taxon>
        <taxon>Membracoidea</taxon>
        <taxon>Cicadellidae</taxon>
        <taxon>Cicadellinae</taxon>
        <taxon>Cicadellini</taxon>
        <taxon>Graphocephala</taxon>
    </lineage>
</organism>
<keyword evidence="4" id="KW-0418">Kinase</keyword>
<feature type="non-terminal residue" evidence="7">
    <location>
        <position position="140"/>
    </location>
</feature>
<feature type="domain" description="Protein kinase" evidence="6">
    <location>
        <begin position="49"/>
        <end position="140"/>
    </location>
</feature>
<dbReference type="PANTHER" id="PTHR24353">
    <property type="entry name" value="CYCLIC NUCLEOTIDE-DEPENDENT PROTEIN KINASE"/>
    <property type="match status" value="1"/>
</dbReference>
<dbReference type="Pfam" id="PF00069">
    <property type="entry name" value="Pkinase"/>
    <property type="match status" value="1"/>
</dbReference>
<evidence type="ECO:0000256" key="3">
    <source>
        <dbReference type="ARBA" id="ARBA00022741"/>
    </source>
</evidence>
<dbReference type="InterPro" id="IPR000719">
    <property type="entry name" value="Prot_kinase_dom"/>
</dbReference>
<evidence type="ECO:0000256" key="5">
    <source>
        <dbReference type="ARBA" id="ARBA00022840"/>
    </source>
</evidence>
<name>A0A1B6KYK6_9HEMI</name>
<keyword evidence="2" id="KW-0808">Transferase</keyword>
<dbReference type="GO" id="GO:0005524">
    <property type="term" value="F:ATP binding"/>
    <property type="evidence" value="ECO:0007669"/>
    <property type="project" value="UniProtKB-KW"/>
</dbReference>
<keyword evidence="3" id="KW-0547">Nucleotide-binding</keyword>
<dbReference type="EMBL" id="GEBQ01023643">
    <property type="protein sequence ID" value="JAT16334.1"/>
    <property type="molecule type" value="Transcribed_RNA"/>
</dbReference>